<sequence>MTPLELNYDIHDKELLAIVTAFKEWRHYLEGATHQVMVYCDHKNLSYFTTTKELTRRQVRWAEELASYNIKITYRKGSENARVDALSRRADHSTGRPGQQPAVLEKAADGTLTPVRALAPAIRLEGNAWTQQIREAYEGDTGAEELGKQEDDPRITRDEEGTLLFLGLVYVPTKLCEALVKDLHKAPAHGHQGIEKTIERITRNFYFPGLRRTVKAVISQCDLCLRSKASRHAPYGNLQPLAAPARPWQSITLDFITGLPGSKEPLTKVKYDSILVIVDRLTKYAYYLPYLKSANAEELAYTFLRTILGNHGLPDELVSDRDRLFTSHFWQTLTRQLGSKHKLSTTAHPQTDGQTERTNQTLEQYLRCYLNYSQDNWVELLPLAQFAYNSAKASATQESPFYANYGFEPTAYQEPIPSQSLAQKGILKADQLKALHRQLQLDLEFNRYLMSRYYDRRHQEAPELKEGDKVYLLRKNIKTKRPNNKLDFKKIGPFEIAEKLGKVNYRLKLPKTMRIHPVFHVALLEPAPANATLLRQTEEMRPENPDADENQDWVVEKVLDSGYINGQFKYLLQWEGDWDNT</sequence>
<dbReference type="Proteomes" id="UP001165186">
    <property type="component" value="Unassembled WGS sequence"/>
</dbReference>
<proteinExistence type="predicted"/>
<evidence type="ECO:0000313" key="1">
    <source>
        <dbReference type="EMBL" id="GME32536.1"/>
    </source>
</evidence>
<dbReference type="EMBL" id="BSXG01000222">
    <property type="protein sequence ID" value="GME32536.1"/>
    <property type="molecule type" value="Genomic_DNA"/>
</dbReference>
<gene>
    <name evidence="1" type="primary">g5995</name>
    <name evidence="1" type="ORF">NpPPO83_00005995</name>
</gene>
<keyword evidence="1" id="KW-0808">Transferase</keyword>
<accession>A0ACB5SAE1</accession>
<reference evidence="1" key="1">
    <citation type="submission" date="2024-09" db="EMBL/GenBank/DDBJ databases">
        <title>Draft Genome Sequences of Neofusicoccum parvum.</title>
        <authorList>
            <person name="Ashida A."/>
            <person name="Camagna M."/>
            <person name="Tanaka A."/>
            <person name="Takemoto D."/>
        </authorList>
    </citation>
    <scope>NUCLEOTIDE SEQUENCE</scope>
    <source>
        <strain evidence="1">PPO83</strain>
    </source>
</reference>
<comment type="caution">
    <text evidence="1">The sequence shown here is derived from an EMBL/GenBank/DDBJ whole genome shotgun (WGS) entry which is preliminary data.</text>
</comment>
<keyword evidence="2" id="KW-1185">Reference proteome</keyword>
<organism evidence="1 2">
    <name type="scientific">Neofusicoccum parvum</name>
    <dbReference type="NCBI Taxonomy" id="310453"/>
    <lineage>
        <taxon>Eukaryota</taxon>
        <taxon>Fungi</taxon>
        <taxon>Dikarya</taxon>
        <taxon>Ascomycota</taxon>
        <taxon>Pezizomycotina</taxon>
        <taxon>Dothideomycetes</taxon>
        <taxon>Dothideomycetes incertae sedis</taxon>
        <taxon>Botryosphaeriales</taxon>
        <taxon>Botryosphaeriaceae</taxon>
        <taxon>Neofusicoccum</taxon>
    </lineage>
</organism>
<name>A0ACB5SAE1_9PEZI</name>
<keyword evidence="1" id="KW-0695">RNA-directed DNA polymerase</keyword>
<evidence type="ECO:0000313" key="2">
    <source>
        <dbReference type="Proteomes" id="UP001165186"/>
    </source>
</evidence>
<keyword evidence="1" id="KW-0548">Nucleotidyltransferase</keyword>
<protein>
    <submittedName>
        <fullName evidence="1">Reverse transcriptase domain protein</fullName>
    </submittedName>
</protein>